<name>A0A150T6Z9_SORCE</name>
<dbReference type="Proteomes" id="UP000075515">
    <property type="component" value="Unassembled WGS sequence"/>
</dbReference>
<evidence type="ECO:0000259" key="1">
    <source>
        <dbReference type="Pfam" id="PF07238"/>
    </source>
</evidence>
<dbReference type="InterPro" id="IPR011752">
    <property type="entry name" value="PilV_Myxo-type"/>
</dbReference>
<gene>
    <name evidence="2" type="ORF">BE18_15145</name>
</gene>
<evidence type="ECO:0000313" key="3">
    <source>
        <dbReference type="Proteomes" id="UP000075515"/>
    </source>
</evidence>
<dbReference type="NCBIfam" id="TIGR02266">
    <property type="entry name" value="gmx_TIGR02266"/>
    <property type="match status" value="1"/>
</dbReference>
<evidence type="ECO:0000313" key="2">
    <source>
        <dbReference type="EMBL" id="KYG00491.1"/>
    </source>
</evidence>
<protein>
    <submittedName>
        <fullName evidence="2">Pilus assembly protein</fullName>
    </submittedName>
</protein>
<dbReference type="InterPro" id="IPR009875">
    <property type="entry name" value="PilZ_domain"/>
</dbReference>
<proteinExistence type="predicted"/>
<reference evidence="2 3" key="1">
    <citation type="submission" date="2014-02" db="EMBL/GenBank/DDBJ databases">
        <title>The small core and large imbalanced accessory genome model reveals a collaborative survival strategy of Sorangium cellulosum strains in nature.</title>
        <authorList>
            <person name="Han K."/>
            <person name="Peng R."/>
            <person name="Blom J."/>
            <person name="Li Y.-Z."/>
        </authorList>
    </citation>
    <scope>NUCLEOTIDE SEQUENCE [LARGE SCALE GENOMIC DNA]</scope>
    <source>
        <strain evidence="2 3">So0149</strain>
    </source>
</reference>
<dbReference type="Gene3D" id="2.40.10.220">
    <property type="entry name" value="predicted glycosyltransferase like domains"/>
    <property type="match status" value="1"/>
</dbReference>
<sequence>MTEPDRRSAHRAAIELSVEYKRLNTFFADYTRNISKGGTFIRTERPLAIGTEFVFALSIRNLAEPLRLRGRVKWIVMPAEATETAPAGMGIEFQYASEAERGATEAVVEQLMMSELGETLASKLLGRKLGDGAR</sequence>
<dbReference type="EMBL" id="JEMC01000998">
    <property type="protein sequence ID" value="KYG00491.1"/>
    <property type="molecule type" value="Genomic_DNA"/>
</dbReference>
<organism evidence="2 3">
    <name type="scientific">Sorangium cellulosum</name>
    <name type="common">Polyangium cellulosum</name>
    <dbReference type="NCBI Taxonomy" id="56"/>
    <lineage>
        <taxon>Bacteria</taxon>
        <taxon>Pseudomonadati</taxon>
        <taxon>Myxococcota</taxon>
        <taxon>Polyangia</taxon>
        <taxon>Polyangiales</taxon>
        <taxon>Polyangiaceae</taxon>
        <taxon>Sorangium</taxon>
    </lineage>
</organism>
<dbReference type="GO" id="GO:0035438">
    <property type="term" value="F:cyclic-di-GMP binding"/>
    <property type="evidence" value="ECO:0007669"/>
    <property type="project" value="InterPro"/>
</dbReference>
<accession>A0A150T6Z9</accession>
<dbReference type="Pfam" id="PF07238">
    <property type="entry name" value="PilZ"/>
    <property type="match status" value="1"/>
</dbReference>
<dbReference type="AlphaFoldDB" id="A0A150T6Z9"/>
<comment type="caution">
    <text evidence="2">The sequence shown here is derived from an EMBL/GenBank/DDBJ whole genome shotgun (WGS) entry which is preliminary data.</text>
</comment>
<dbReference type="SUPFAM" id="SSF141371">
    <property type="entry name" value="PilZ domain-like"/>
    <property type="match status" value="1"/>
</dbReference>
<feature type="domain" description="PilZ" evidence="1">
    <location>
        <begin position="5"/>
        <end position="108"/>
    </location>
</feature>